<feature type="region of interest" description="Disordered" evidence="1">
    <location>
        <begin position="28"/>
        <end position="63"/>
    </location>
</feature>
<reference evidence="2" key="1">
    <citation type="submission" date="2021-03" db="EMBL/GenBank/DDBJ databases">
        <authorList>
            <person name="Tran Van P."/>
        </authorList>
    </citation>
    <scope>NUCLEOTIDE SEQUENCE</scope>
</reference>
<feature type="region of interest" description="Disordered" evidence="1">
    <location>
        <begin position="154"/>
        <end position="190"/>
    </location>
</feature>
<feature type="compositionally biased region" description="Basic and acidic residues" evidence="1">
    <location>
        <begin position="42"/>
        <end position="63"/>
    </location>
</feature>
<keyword evidence="3" id="KW-1185">Reference proteome</keyword>
<dbReference type="EMBL" id="CAJPIN010016292">
    <property type="protein sequence ID" value="CAG2061551.1"/>
    <property type="molecule type" value="Genomic_DNA"/>
</dbReference>
<evidence type="ECO:0000313" key="3">
    <source>
        <dbReference type="Proteomes" id="UP001153148"/>
    </source>
</evidence>
<evidence type="ECO:0000256" key="1">
    <source>
        <dbReference type="SAM" id="MobiDB-lite"/>
    </source>
</evidence>
<name>A0ABN7P572_TIMPD</name>
<protein>
    <submittedName>
        <fullName evidence="2">Uncharacterized protein</fullName>
    </submittedName>
</protein>
<dbReference type="Proteomes" id="UP001153148">
    <property type="component" value="Unassembled WGS sequence"/>
</dbReference>
<evidence type="ECO:0000313" key="2">
    <source>
        <dbReference type="EMBL" id="CAG2061551.1"/>
    </source>
</evidence>
<organism evidence="2 3">
    <name type="scientific">Timema podura</name>
    <name type="common">Walking stick</name>
    <dbReference type="NCBI Taxonomy" id="61482"/>
    <lineage>
        <taxon>Eukaryota</taxon>
        <taxon>Metazoa</taxon>
        <taxon>Ecdysozoa</taxon>
        <taxon>Arthropoda</taxon>
        <taxon>Hexapoda</taxon>
        <taxon>Insecta</taxon>
        <taxon>Pterygota</taxon>
        <taxon>Neoptera</taxon>
        <taxon>Polyneoptera</taxon>
        <taxon>Phasmatodea</taxon>
        <taxon>Timematodea</taxon>
        <taxon>Timematoidea</taxon>
        <taxon>Timematidae</taxon>
        <taxon>Timema</taxon>
    </lineage>
</organism>
<accession>A0ABN7P572</accession>
<sequence>MSHLLPQLRPFRHPTLLQHLYHPPLENKPLFSTFPSSPPKNKPGDPESRTKPKEKRMTSPREETVRWVAAPKLVLQAGIIKSSRGTYYGRGEGSSSSLSVFEQPRIGEDPDKMYTNDSEGLLKHELGELKQLPVIKRTEEWVEMSRHMLRNRVSSTDEGFETHPGPSREFSEDLTTPRQSSVDVSYDDSSSDIGRLAPIDTYFRSYSTNPAIPLNKQGSNDDTLSEMSSTTLEEQPAPQNKFQVHQAKFKHARDVNTPRTPKQPSAFSMMFTNIQKFFSRNMRKSSSYERFQLVHPMYITPPVPSPAGPSAVFTLPSTLGS</sequence>
<proteinExistence type="predicted"/>
<comment type="caution">
    <text evidence="2">The sequence shown here is derived from an EMBL/GenBank/DDBJ whole genome shotgun (WGS) entry which is preliminary data.</text>
</comment>
<gene>
    <name evidence="2" type="ORF">TPAB3V08_LOCUS8505</name>
</gene>